<dbReference type="AlphaFoldDB" id="A0AAU7MV22"/>
<name>A0AAU7MV22_9FLAO</name>
<proteinExistence type="predicted"/>
<dbReference type="EMBL" id="CP157804">
    <property type="protein sequence ID" value="XBQ22077.1"/>
    <property type="molecule type" value="Genomic_DNA"/>
</dbReference>
<dbReference type="RefSeq" id="WP_349351125.1">
    <property type="nucleotide sequence ID" value="NZ_CP157804.1"/>
</dbReference>
<dbReference type="InterPro" id="IPR000182">
    <property type="entry name" value="GNAT_dom"/>
</dbReference>
<dbReference type="SUPFAM" id="SSF55729">
    <property type="entry name" value="Acyl-CoA N-acyltransferases (Nat)"/>
    <property type="match status" value="1"/>
</dbReference>
<sequence length="180" mass="20602">METTLPNTTLVLEPVTESNLDIYLTVGVRSYCQHYLHLWENNDPNPYISHGLTKEVVQPELKNPNALHFLVQWENNTVGILKLVKDCGIDELSDHDTLKAEKIYLLKEYAGKGIGKAVLGFVEEKARELNKKTIWLDAMQKGKPVLFYQKNGFNIKRESEVTLPHVLPSEKAMWILTKDL</sequence>
<dbReference type="KEGG" id="fld:ABNE31_10755"/>
<dbReference type="Pfam" id="PF13508">
    <property type="entry name" value="Acetyltransf_7"/>
    <property type="match status" value="1"/>
</dbReference>
<dbReference type="GO" id="GO:0016747">
    <property type="term" value="F:acyltransferase activity, transferring groups other than amino-acyl groups"/>
    <property type="evidence" value="ECO:0007669"/>
    <property type="project" value="InterPro"/>
</dbReference>
<dbReference type="Gene3D" id="3.40.630.30">
    <property type="match status" value="1"/>
</dbReference>
<dbReference type="PROSITE" id="PS51186">
    <property type="entry name" value="GNAT"/>
    <property type="match status" value="1"/>
</dbReference>
<organism evidence="2">
    <name type="scientific">Flagellimonas sp. MMG031</name>
    <dbReference type="NCBI Taxonomy" id="3158549"/>
    <lineage>
        <taxon>Bacteria</taxon>
        <taxon>Pseudomonadati</taxon>
        <taxon>Bacteroidota</taxon>
        <taxon>Flavobacteriia</taxon>
        <taxon>Flavobacteriales</taxon>
        <taxon>Flavobacteriaceae</taxon>
        <taxon>Flagellimonas</taxon>
    </lineage>
</organism>
<accession>A0AAU7MV22</accession>
<reference evidence="2" key="1">
    <citation type="submission" date="2024-05" db="EMBL/GenBank/DDBJ databases">
        <title>Draft Genome Sequences of Flagellimonas sp. MMG031 and Marinobacter sp. MMG032 Isolated from the dinoflagellate Symbiodinium pilosum.</title>
        <authorList>
            <person name="Shikuma N.J."/>
            <person name="Farrell M.V."/>
        </authorList>
    </citation>
    <scope>NUCLEOTIDE SEQUENCE</scope>
    <source>
        <strain evidence="2">MMG031</strain>
    </source>
</reference>
<evidence type="ECO:0000313" key="2">
    <source>
        <dbReference type="EMBL" id="XBQ22077.1"/>
    </source>
</evidence>
<dbReference type="CDD" id="cd04301">
    <property type="entry name" value="NAT_SF"/>
    <property type="match status" value="1"/>
</dbReference>
<evidence type="ECO:0000259" key="1">
    <source>
        <dbReference type="PROSITE" id="PS51186"/>
    </source>
</evidence>
<dbReference type="InterPro" id="IPR016181">
    <property type="entry name" value="Acyl_CoA_acyltransferase"/>
</dbReference>
<gene>
    <name evidence="2" type="ORF">ABNE31_10755</name>
</gene>
<feature type="domain" description="N-acetyltransferase" evidence="1">
    <location>
        <begin position="26"/>
        <end position="180"/>
    </location>
</feature>
<protein>
    <submittedName>
        <fullName evidence="2">GNAT family N-acetyltransferase</fullName>
    </submittedName>
</protein>